<dbReference type="SFLD" id="SFLDS00029">
    <property type="entry name" value="Radical_SAM"/>
    <property type="match status" value="1"/>
</dbReference>
<dbReference type="GO" id="GO:0006400">
    <property type="term" value="P:tRNA modification"/>
    <property type="evidence" value="ECO:0007669"/>
    <property type="project" value="InterPro"/>
</dbReference>
<dbReference type="InterPro" id="IPR002792">
    <property type="entry name" value="TRAM_dom"/>
</dbReference>
<keyword evidence="5 8" id="KW-0479">Metal-binding</keyword>
<dbReference type="Gene3D" id="2.40.50.140">
    <property type="entry name" value="Nucleic acid-binding proteins"/>
    <property type="match status" value="1"/>
</dbReference>
<dbReference type="InterPro" id="IPR012340">
    <property type="entry name" value="NA-bd_OB-fold"/>
</dbReference>
<dbReference type="HAMAP" id="MF_01865">
    <property type="entry name" value="MTTase_RimO"/>
    <property type="match status" value="1"/>
</dbReference>
<sequence length="431" mass="49117">MKKVNIINLGCAKNLVDSEHLARQLQANGYSVVYDHPELHDYTLINTCGFIHDAQQESIDTILEAVTLKNKHPESFVGVFGCLTQIFKEQLKKEIPEVDGWFGKYDFNAILSALQGKHYKNYDHERVISTPSHFSYLKISEGCHRKCAFCSIPVITGNYKSVPAKELVKEAEFLAKTGVKELILIAQDLTYYGQDLEQDTTLVSLVQMLSKIDGIEWIRLHYAYPVGIPDDLFDEMQANPKVCRYLDIPVQHISDNVLKAMKRGHNSQKTAQLIQNIKNKVPGIALRTTMMVGFPGETTQDFEQLLEFVRTEKFDRLGAFPYSHEKYTYAYDHLKDDVPEEIKEQRLEQLMEVQHEIALERNTAMVGQTLRVIIDRKEDSVGYGRSEFDSPEVDGEITIENGELLKVGAFYDIKITGAEAYELFGKVTNYA</sequence>
<evidence type="ECO:0000313" key="13">
    <source>
        <dbReference type="Proteomes" id="UP000064893"/>
    </source>
</evidence>
<feature type="binding site" evidence="8">
    <location>
        <position position="48"/>
    </location>
    <ligand>
        <name>[4Fe-4S] cluster</name>
        <dbReference type="ChEBI" id="CHEBI:49883"/>
        <label>1</label>
    </ligand>
</feature>
<dbReference type="STRING" id="1307839.L21SP5_03947"/>
<evidence type="ECO:0000256" key="3">
    <source>
        <dbReference type="ARBA" id="ARBA00022679"/>
    </source>
</evidence>
<protein>
    <recommendedName>
        <fullName evidence="8">Ribosomal protein uS12 methylthiotransferase RimO</fullName>
        <shortName evidence="8">uS12 MTTase</shortName>
        <shortName evidence="8">uS12 methylthiotransferase</shortName>
        <ecNumber evidence="8">2.8.4.4</ecNumber>
    </recommendedName>
    <alternativeName>
        <fullName evidence="8">Ribosomal protein uS12 (aspartate-C(3))-methylthiotransferase</fullName>
    </alternativeName>
    <alternativeName>
        <fullName evidence="8">Ribosome maturation factor RimO</fullName>
    </alternativeName>
</protein>
<keyword evidence="12" id="KW-0689">Ribosomal protein</keyword>
<evidence type="ECO:0000259" key="10">
    <source>
        <dbReference type="PROSITE" id="PS51449"/>
    </source>
</evidence>
<evidence type="ECO:0000256" key="6">
    <source>
        <dbReference type="ARBA" id="ARBA00023004"/>
    </source>
</evidence>
<accession>A0A0S2I5I4</accession>
<keyword evidence="2 8" id="KW-0963">Cytoplasm</keyword>
<evidence type="ECO:0000256" key="2">
    <source>
        <dbReference type="ARBA" id="ARBA00022490"/>
    </source>
</evidence>
<dbReference type="RefSeq" id="WP_057954791.1">
    <property type="nucleotide sequence ID" value="NZ_CP013118.1"/>
</dbReference>
<keyword evidence="4 8" id="KW-0949">S-adenosyl-L-methionine</keyword>
<dbReference type="Pfam" id="PF18693">
    <property type="entry name" value="TRAM_2"/>
    <property type="match status" value="1"/>
</dbReference>
<evidence type="ECO:0000256" key="5">
    <source>
        <dbReference type="ARBA" id="ARBA00022723"/>
    </source>
</evidence>
<dbReference type="GO" id="GO:0005840">
    <property type="term" value="C:ribosome"/>
    <property type="evidence" value="ECO:0007669"/>
    <property type="project" value="UniProtKB-KW"/>
</dbReference>
<gene>
    <name evidence="8 12" type="primary">rimO</name>
    <name evidence="12" type="ORF">L21SP5_03947</name>
</gene>
<feature type="domain" description="TRAM" evidence="9">
    <location>
        <begin position="363"/>
        <end position="429"/>
    </location>
</feature>
<keyword evidence="1 8" id="KW-0004">4Fe-4S</keyword>
<evidence type="ECO:0000256" key="1">
    <source>
        <dbReference type="ARBA" id="ARBA00022485"/>
    </source>
</evidence>
<dbReference type="SFLD" id="SFLDG01082">
    <property type="entry name" value="B12-binding_domain_containing"/>
    <property type="match status" value="1"/>
</dbReference>
<feature type="domain" description="Radical SAM core" evidence="11">
    <location>
        <begin position="129"/>
        <end position="360"/>
    </location>
</feature>
<dbReference type="SUPFAM" id="SSF102114">
    <property type="entry name" value="Radical SAM enzymes"/>
    <property type="match status" value="1"/>
</dbReference>
<feature type="binding site" evidence="8">
    <location>
        <position position="11"/>
    </location>
    <ligand>
        <name>[4Fe-4S] cluster</name>
        <dbReference type="ChEBI" id="CHEBI:49883"/>
        <label>1</label>
    </ligand>
</feature>
<comment type="cofactor">
    <cofactor evidence="8">
        <name>[4Fe-4S] cluster</name>
        <dbReference type="ChEBI" id="CHEBI:49883"/>
    </cofactor>
    <text evidence="8">Binds 2 [4Fe-4S] clusters. One cluster is coordinated with 3 cysteines and an exchangeable S-adenosyl-L-methionine.</text>
</comment>
<keyword evidence="6 8" id="KW-0408">Iron</keyword>
<dbReference type="NCBIfam" id="TIGR00089">
    <property type="entry name" value="MiaB/RimO family radical SAM methylthiotransferase"/>
    <property type="match status" value="1"/>
</dbReference>
<keyword evidence="7 8" id="KW-0411">Iron-sulfur</keyword>
<dbReference type="AlphaFoldDB" id="A0A0S2I5I4"/>
<dbReference type="Pfam" id="PF04055">
    <property type="entry name" value="Radical_SAM"/>
    <property type="match status" value="1"/>
</dbReference>
<dbReference type="InterPro" id="IPR038135">
    <property type="entry name" value="Methylthiotransferase_N_sf"/>
</dbReference>
<organism evidence="12 13">
    <name type="scientific">Salinivirga cyanobacteriivorans</name>
    <dbReference type="NCBI Taxonomy" id="1307839"/>
    <lineage>
        <taxon>Bacteria</taxon>
        <taxon>Pseudomonadati</taxon>
        <taxon>Bacteroidota</taxon>
        <taxon>Bacteroidia</taxon>
        <taxon>Bacteroidales</taxon>
        <taxon>Salinivirgaceae</taxon>
        <taxon>Salinivirga</taxon>
    </lineage>
</organism>
<dbReference type="PROSITE" id="PS01278">
    <property type="entry name" value="MTTASE_RADICAL"/>
    <property type="match status" value="1"/>
</dbReference>
<dbReference type="NCBIfam" id="TIGR01125">
    <property type="entry name" value="30S ribosomal protein S12 methylthiotransferase RimO"/>
    <property type="match status" value="1"/>
</dbReference>
<evidence type="ECO:0000256" key="8">
    <source>
        <dbReference type="HAMAP-Rule" id="MF_01865"/>
    </source>
</evidence>
<dbReference type="FunFam" id="3.80.30.20:FF:000001">
    <property type="entry name" value="tRNA-2-methylthio-N(6)-dimethylallyladenosine synthase 2"/>
    <property type="match status" value="1"/>
</dbReference>
<dbReference type="CDD" id="cd01335">
    <property type="entry name" value="Radical_SAM"/>
    <property type="match status" value="1"/>
</dbReference>
<comment type="catalytic activity">
    <reaction evidence="8">
        <text>L-aspartate(89)-[ribosomal protein uS12]-hydrogen + (sulfur carrier)-SH + AH2 + 2 S-adenosyl-L-methionine = 3-methylsulfanyl-L-aspartate(89)-[ribosomal protein uS12]-hydrogen + (sulfur carrier)-H + 5'-deoxyadenosine + L-methionine + A + S-adenosyl-L-homocysteine + 2 H(+)</text>
        <dbReference type="Rhea" id="RHEA:37087"/>
        <dbReference type="Rhea" id="RHEA-COMP:10460"/>
        <dbReference type="Rhea" id="RHEA-COMP:10461"/>
        <dbReference type="Rhea" id="RHEA-COMP:14737"/>
        <dbReference type="Rhea" id="RHEA-COMP:14739"/>
        <dbReference type="ChEBI" id="CHEBI:13193"/>
        <dbReference type="ChEBI" id="CHEBI:15378"/>
        <dbReference type="ChEBI" id="CHEBI:17319"/>
        <dbReference type="ChEBI" id="CHEBI:17499"/>
        <dbReference type="ChEBI" id="CHEBI:29917"/>
        <dbReference type="ChEBI" id="CHEBI:29961"/>
        <dbReference type="ChEBI" id="CHEBI:57844"/>
        <dbReference type="ChEBI" id="CHEBI:57856"/>
        <dbReference type="ChEBI" id="CHEBI:59789"/>
        <dbReference type="ChEBI" id="CHEBI:64428"/>
        <dbReference type="ChEBI" id="CHEBI:73599"/>
        <dbReference type="EC" id="2.8.4.4"/>
    </reaction>
</comment>
<dbReference type="GO" id="GO:0103039">
    <property type="term" value="F:protein methylthiotransferase activity"/>
    <property type="evidence" value="ECO:0007669"/>
    <property type="project" value="UniProtKB-EC"/>
</dbReference>
<dbReference type="GO" id="GO:0035599">
    <property type="term" value="F:aspartic acid methylthiotransferase activity"/>
    <property type="evidence" value="ECO:0007669"/>
    <property type="project" value="TreeGrafter"/>
</dbReference>
<comment type="function">
    <text evidence="8">Catalyzes the methylthiolation of an aspartic acid residue of ribosomal protein uS12.</text>
</comment>
<dbReference type="InterPro" id="IPR005839">
    <property type="entry name" value="Methylthiotransferase"/>
</dbReference>
<dbReference type="SMART" id="SM00729">
    <property type="entry name" value="Elp3"/>
    <property type="match status" value="1"/>
</dbReference>
<evidence type="ECO:0000256" key="4">
    <source>
        <dbReference type="ARBA" id="ARBA00022691"/>
    </source>
</evidence>
<dbReference type="SFLD" id="SFLDG01061">
    <property type="entry name" value="methylthiotransferase"/>
    <property type="match status" value="1"/>
</dbReference>
<dbReference type="EMBL" id="CP013118">
    <property type="protein sequence ID" value="ALO17538.1"/>
    <property type="molecule type" value="Genomic_DNA"/>
</dbReference>
<dbReference type="GO" id="GO:0046872">
    <property type="term" value="F:metal ion binding"/>
    <property type="evidence" value="ECO:0007669"/>
    <property type="project" value="UniProtKB-KW"/>
</dbReference>
<dbReference type="OrthoDB" id="9805215at2"/>
<dbReference type="Pfam" id="PF00919">
    <property type="entry name" value="UPF0004"/>
    <property type="match status" value="1"/>
</dbReference>
<dbReference type="InterPro" id="IPR058240">
    <property type="entry name" value="rSAM_sf"/>
</dbReference>
<keyword evidence="13" id="KW-1185">Reference proteome</keyword>
<dbReference type="PATRIC" id="fig|1307839.3.peg.4213"/>
<comment type="subcellular location">
    <subcellularLocation>
        <location evidence="8">Cytoplasm</location>
    </subcellularLocation>
</comment>
<dbReference type="InterPro" id="IPR020612">
    <property type="entry name" value="Methylthiotransferase_CS"/>
</dbReference>
<dbReference type="PANTHER" id="PTHR43837:SF1">
    <property type="entry name" value="RIBOSOMAL PROTEIN US12 METHYLTHIOTRANSFERASE RIMO"/>
    <property type="match status" value="1"/>
</dbReference>
<evidence type="ECO:0000313" key="12">
    <source>
        <dbReference type="EMBL" id="ALO17538.1"/>
    </source>
</evidence>
<dbReference type="SFLD" id="SFLDF00274">
    <property type="entry name" value="ribosomal_protein_S12_methylth"/>
    <property type="match status" value="1"/>
</dbReference>
<evidence type="ECO:0000259" key="9">
    <source>
        <dbReference type="PROSITE" id="PS50926"/>
    </source>
</evidence>
<dbReference type="GO" id="GO:0005829">
    <property type="term" value="C:cytosol"/>
    <property type="evidence" value="ECO:0007669"/>
    <property type="project" value="TreeGrafter"/>
</dbReference>
<keyword evidence="12" id="KW-0687">Ribonucleoprotein</keyword>
<feature type="domain" description="MTTase N-terminal" evidence="10">
    <location>
        <begin position="2"/>
        <end position="119"/>
    </location>
</feature>
<evidence type="ECO:0000256" key="7">
    <source>
        <dbReference type="ARBA" id="ARBA00023014"/>
    </source>
</evidence>
<dbReference type="EC" id="2.8.4.4" evidence="8"/>
<dbReference type="InterPro" id="IPR023404">
    <property type="entry name" value="rSAM_horseshoe"/>
</dbReference>
<evidence type="ECO:0000259" key="11">
    <source>
        <dbReference type="PROSITE" id="PS51918"/>
    </source>
</evidence>
<comment type="similarity">
    <text evidence="8">Belongs to the methylthiotransferase family. RimO subfamily.</text>
</comment>
<dbReference type="Gene3D" id="3.80.30.20">
    <property type="entry name" value="tm_1862 like domain"/>
    <property type="match status" value="1"/>
</dbReference>
<dbReference type="Proteomes" id="UP000064893">
    <property type="component" value="Chromosome"/>
</dbReference>
<dbReference type="PROSITE" id="PS50926">
    <property type="entry name" value="TRAM"/>
    <property type="match status" value="1"/>
</dbReference>
<name>A0A0S2I5I4_9BACT</name>
<dbReference type="PANTHER" id="PTHR43837">
    <property type="entry name" value="RIBOSOMAL PROTEIN S12 METHYLTHIOTRANSFERASE RIMO"/>
    <property type="match status" value="1"/>
</dbReference>
<dbReference type="InterPro" id="IPR006638">
    <property type="entry name" value="Elp3/MiaA/NifB-like_rSAM"/>
</dbReference>
<keyword evidence="3 8" id="KW-0808">Transferase</keyword>
<dbReference type="GO" id="GO:0051539">
    <property type="term" value="F:4 iron, 4 sulfur cluster binding"/>
    <property type="evidence" value="ECO:0007669"/>
    <property type="project" value="UniProtKB-UniRule"/>
</dbReference>
<proteinExistence type="inferred from homology"/>
<dbReference type="Gene3D" id="3.40.50.12160">
    <property type="entry name" value="Methylthiotransferase, N-terminal domain"/>
    <property type="match status" value="1"/>
</dbReference>
<reference evidence="12 13" key="1">
    <citation type="submission" date="2015-11" db="EMBL/GenBank/DDBJ databases">
        <title>Description and complete genome sequence of a novel strain predominating in hypersaline microbial mats and representing a new family of the Bacteriodetes phylum.</title>
        <authorList>
            <person name="Spring S."/>
            <person name="Bunk B."/>
            <person name="Sproer C."/>
            <person name="Klenk H.-P."/>
        </authorList>
    </citation>
    <scope>NUCLEOTIDE SEQUENCE [LARGE SCALE GENOMIC DNA]</scope>
    <source>
        <strain evidence="12 13">L21-Spi-D4</strain>
    </source>
</reference>
<dbReference type="PROSITE" id="PS51918">
    <property type="entry name" value="RADICAL_SAM"/>
    <property type="match status" value="1"/>
</dbReference>
<dbReference type="InterPro" id="IPR007197">
    <property type="entry name" value="rSAM"/>
</dbReference>
<feature type="binding site" evidence="8">
    <location>
        <position position="143"/>
    </location>
    <ligand>
        <name>[4Fe-4S] cluster</name>
        <dbReference type="ChEBI" id="CHEBI:49883"/>
        <label>2</label>
        <note>4Fe-4S-S-AdoMet</note>
    </ligand>
</feature>
<dbReference type="KEGG" id="blq:L21SP5_03947"/>
<feature type="binding site" evidence="8">
    <location>
        <position position="82"/>
    </location>
    <ligand>
        <name>[4Fe-4S] cluster</name>
        <dbReference type="ChEBI" id="CHEBI:49883"/>
        <label>1</label>
    </ligand>
</feature>
<dbReference type="PROSITE" id="PS51449">
    <property type="entry name" value="MTTASE_N"/>
    <property type="match status" value="1"/>
</dbReference>
<dbReference type="InterPro" id="IPR005840">
    <property type="entry name" value="Ribosomal_uS12_MeSTrfase_RimO"/>
</dbReference>
<feature type="binding site" evidence="8">
    <location>
        <position position="150"/>
    </location>
    <ligand>
        <name>[4Fe-4S] cluster</name>
        <dbReference type="ChEBI" id="CHEBI:49883"/>
        <label>2</label>
        <note>4Fe-4S-S-AdoMet</note>
    </ligand>
</feature>
<dbReference type="InterPro" id="IPR013848">
    <property type="entry name" value="Methylthiotransferase_N"/>
</dbReference>
<feature type="binding site" evidence="8">
    <location>
        <position position="147"/>
    </location>
    <ligand>
        <name>[4Fe-4S] cluster</name>
        <dbReference type="ChEBI" id="CHEBI:49883"/>
        <label>2</label>
        <note>4Fe-4S-S-AdoMet</note>
    </ligand>
</feature>